<dbReference type="EMBL" id="CM056741">
    <property type="protein sequence ID" value="KAJ8685798.1"/>
    <property type="molecule type" value="Genomic_DNA"/>
</dbReference>
<organism evidence="1 2">
    <name type="scientific">Eretmocerus hayati</name>
    <dbReference type="NCBI Taxonomy" id="131215"/>
    <lineage>
        <taxon>Eukaryota</taxon>
        <taxon>Metazoa</taxon>
        <taxon>Ecdysozoa</taxon>
        <taxon>Arthropoda</taxon>
        <taxon>Hexapoda</taxon>
        <taxon>Insecta</taxon>
        <taxon>Pterygota</taxon>
        <taxon>Neoptera</taxon>
        <taxon>Endopterygota</taxon>
        <taxon>Hymenoptera</taxon>
        <taxon>Apocrita</taxon>
        <taxon>Proctotrupomorpha</taxon>
        <taxon>Chalcidoidea</taxon>
        <taxon>Aphelinidae</taxon>
        <taxon>Aphelininae</taxon>
        <taxon>Eretmocerus</taxon>
    </lineage>
</organism>
<gene>
    <name evidence="1" type="ORF">QAD02_021591</name>
</gene>
<keyword evidence="2" id="KW-1185">Reference proteome</keyword>
<evidence type="ECO:0000313" key="1">
    <source>
        <dbReference type="EMBL" id="KAJ8685798.1"/>
    </source>
</evidence>
<comment type="caution">
    <text evidence="1">The sequence shown here is derived from an EMBL/GenBank/DDBJ whole genome shotgun (WGS) entry which is preliminary data.</text>
</comment>
<evidence type="ECO:0000313" key="2">
    <source>
        <dbReference type="Proteomes" id="UP001239111"/>
    </source>
</evidence>
<accession>A0ACC2PS21</accession>
<proteinExistence type="predicted"/>
<dbReference type="Proteomes" id="UP001239111">
    <property type="component" value="Chromosome 1"/>
</dbReference>
<reference evidence="1" key="1">
    <citation type="submission" date="2023-04" db="EMBL/GenBank/DDBJ databases">
        <title>A chromosome-level genome assembly of the parasitoid wasp Eretmocerus hayati.</title>
        <authorList>
            <person name="Zhong Y."/>
            <person name="Liu S."/>
            <person name="Liu Y."/>
        </authorList>
    </citation>
    <scope>NUCLEOTIDE SEQUENCE</scope>
    <source>
        <strain evidence="1">ZJU_SS_LIU_2023</strain>
    </source>
</reference>
<feature type="non-terminal residue" evidence="1">
    <location>
        <position position="1166"/>
    </location>
</feature>
<name>A0ACC2PS21_9HYME</name>
<protein>
    <submittedName>
        <fullName evidence="1">Uncharacterized protein</fullName>
    </submittedName>
</protein>
<sequence length="1166" mass="130407">MNVIDLEGSALVNTPAKQNPESIDLDRSNTVDLLDQCQTDMQEAVMTFDSVSSKQKFVKIVTKTGCAPTKDGCEGPDDFENLITLHAPPTIVDQVTHKFQSSVMDDSTTGSLTTNAHLELAANVPTTYDRATKSYTSVLTTDSTLKDVSATCVATKKRRTRAAFEVPTIDAPAILLTNSESDIEGDTDDDETIATFITSTGQQLALYAVEDSDDIYAVALYDESGEPPSNFHFLMKEDVERLIGEGAVRTVKRPSSRARGDLPKPAELKNEIKLEFRGSQVDTSVISKTEREIKQEVLEISDAHTANKTVRNRSSQESVPMSMASDTIKTSNAASTFNSETVPEDAGIRDTELLRKDSRESVKPTTKDPLRQQSQRMAKARAILQLYQKLEVPVSLPEKQITEAFSALLPKSTTKVFASQEPLQGATASTALKPAQVTKGLTSSPQFGPTINSPSKSHLERTDVSINSQSVRAKEVANIPHMERKVTVTVAARSGETTRLLTAPQSKEGTKMVPTRETPPQRSVHNHVPLSETRFHSLKARNVTTISQTEMLRTTPRIFQVPKQVLQGRTHIECVQNFQPMADIVHQVKPQAIIYQAQRVQKYKGTTPLQKINRDKGTLQTSEPHRVRKIFQASKSGIIRAADKPYRHPTAADFRRAHKMESGRTNRCMPTAQIITEVPDKMMELEISDDQAPWRAQKHQHPQWQPMENIITKFYTVNTKCPSMRESRSNELVPPKDVGRKQDPSREQTDKGYSYVISKECGSYSLDDTIEEIDSDVEIIEQSTVQYILCDGTFSDTELTFDELEKSLQSFDMNRIEKKKDKENSNICRPGRTKGTVIKFSKISKAAIQITSPSEQLPPTPSTITRGPRKPRNTYNMLHRKIQEEFVDPQHVNPDKGHISSDDLPQSGPDSSSAEIPINSTKIKRSRKQKLTVVERADSEIIIQPASVFSANEKELLLHKKTRLRRKRLPINPHPSPRLTTKKIKKLQKSVEVIDLDPDDAEKDILSKNKGSSDKENNSISVRYFEGGNEASRIKNTVMKEAVPFMQCCHCMGSFKKRNLLAKHLRVCSQSSDYVQDHFGDESETQASSTEQKYPCKFCSEICDSVLGIARHVRMIHRKKGRRMKAQFAENEIASSDEGNSAVGGSTRHNLRRSVRSRRKISSPKK</sequence>